<feature type="transmembrane region" description="Helical" evidence="1">
    <location>
        <begin position="340"/>
        <end position="357"/>
    </location>
</feature>
<gene>
    <name evidence="2" type="ORF">O0R46_05965</name>
</gene>
<proteinExistence type="predicted"/>
<feature type="transmembrane region" description="Helical" evidence="1">
    <location>
        <begin position="245"/>
        <end position="263"/>
    </location>
</feature>
<feature type="transmembrane region" description="Helical" evidence="1">
    <location>
        <begin position="173"/>
        <end position="193"/>
    </location>
</feature>
<reference evidence="2" key="1">
    <citation type="submission" date="2022-12" db="EMBL/GenBank/DDBJ databases">
        <title>Peptostreptococcus.</title>
        <authorList>
            <person name="Lee S.H."/>
        </authorList>
    </citation>
    <scope>NUCLEOTIDE SEQUENCE</scope>
    <source>
        <strain evidence="2">CBA3647</strain>
    </source>
</reference>
<keyword evidence="1" id="KW-1133">Transmembrane helix</keyword>
<organism evidence="2 3">
    <name type="scientific">Peptostreptococcus equinus</name>
    <dbReference type="NCBI Taxonomy" id="3003601"/>
    <lineage>
        <taxon>Bacteria</taxon>
        <taxon>Bacillati</taxon>
        <taxon>Bacillota</taxon>
        <taxon>Clostridia</taxon>
        <taxon>Peptostreptococcales</taxon>
        <taxon>Peptostreptococcaceae</taxon>
        <taxon>Peptostreptococcus</taxon>
    </lineage>
</organism>
<feature type="transmembrane region" description="Helical" evidence="1">
    <location>
        <begin position="36"/>
        <end position="56"/>
    </location>
</feature>
<feature type="transmembrane region" description="Helical" evidence="1">
    <location>
        <begin position="306"/>
        <end position="328"/>
    </location>
</feature>
<evidence type="ECO:0000313" key="3">
    <source>
        <dbReference type="Proteomes" id="UP001164187"/>
    </source>
</evidence>
<feature type="transmembrane region" description="Helical" evidence="1">
    <location>
        <begin position="369"/>
        <end position="387"/>
    </location>
</feature>
<feature type="transmembrane region" description="Helical" evidence="1">
    <location>
        <begin position="6"/>
        <end position="24"/>
    </location>
</feature>
<feature type="transmembrane region" description="Helical" evidence="1">
    <location>
        <begin position="198"/>
        <end position="216"/>
    </location>
</feature>
<keyword evidence="1" id="KW-0812">Transmembrane</keyword>
<keyword evidence="1" id="KW-0472">Membrane</keyword>
<keyword evidence="3" id="KW-1185">Reference proteome</keyword>
<protein>
    <submittedName>
        <fullName evidence="2">O-antigen ligase</fullName>
    </submittedName>
</protein>
<name>A0ABY7JR48_9FIRM</name>
<feature type="transmembrane region" description="Helical" evidence="1">
    <location>
        <begin position="222"/>
        <end position="238"/>
    </location>
</feature>
<keyword evidence="2" id="KW-0436">Ligase</keyword>
<dbReference type="Proteomes" id="UP001164187">
    <property type="component" value="Chromosome"/>
</dbReference>
<accession>A0ABY7JR48</accession>
<evidence type="ECO:0000256" key="1">
    <source>
        <dbReference type="SAM" id="Phobius"/>
    </source>
</evidence>
<feature type="transmembrane region" description="Helical" evidence="1">
    <location>
        <begin position="76"/>
        <end position="94"/>
    </location>
</feature>
<dbReference type="RefSeq" id="WP_269310814.1">
    <property type="nucleotide sequence ID" value="NZ_CP114052.1"/>
</dbReference>
<feature type="transmembrane region" description="Helical" evidence="1">
    <location>
        <begin position="129"/>
        <end position="153"/>
    </location>
</feature>
<feature type="transmembrane region" description="Helical" evidence="1">
    <location>
        <begin position="424"/>
        <end position="443"/>
    </location>
</feature>
<feature type="transmembrane region" description="Helical" evidence="1">
    <location>
        <begin position="399"/>
        <end position="418"/>
    </location>
</feature>
<dbReference type="GO" id="GO:0016874">
    <property type="term" value="F:ligase activity"/>
    <property type="evidence" value="ECO:0007669"/>
    <property type="project" value="UniProtKB-KW"/>
</dbReference>
<dbReference type="EMBL" id="CP114052">
    <property type="protein sequence ID" value="WAW14152.1"/>
    <property type="molecule type" value="Genomic_DNA"/>
</dbReference>
<sequence>MDLLSFLYWSTGIILIFYVVKSILLHKIKTLYIVDLFYILVYYFVPASICSFIALGNNPTEDLAMIDFSRLGIEQIGIMYLFVTTGFILVNIGYNIKIIKKRNKNVILNQNKILTIFAENPNKIRYSSILLMLFGWISLILWTSAYGGPIGILPYANLLRSGYDIGIYNKFSFFMRLCPFVQFSMYLFFSLFLSKKRVFDLVCFIISSIGTLLYILANSSRMHAILVFVVLFFIYRSYKDIKKKDYLIMAIICLLSLIFMHSAEVIMSKFQIASKEKIELSFDIFSILRAEFGYVILSFQTAFSKVYLYGEVKPAFFMDIVSGIFAWLPARFKPNGIMSIEVLNTNLIYGSMIYGGVPADFVSKCIYDFNIFGIIILPVVYGMFIKAFDTAVRPLISCYYYKVIYILGSFYFMKAVAYGDFSNIMSNIVTLVLSHLFITKICLRIKS</sequence>
<evidence type="ECO:0000313" key="2">
    <source>
        <dbReference type="EMBL" id="WAW14152.1"/>
    </source>
</evidence>